<sequence length="553" mass="63238">MELHLKAMERKTTTTRRNKEVVTKDIINSKYYLDPLELLGERSFKEPQEVPENVQGTNIQEFFRGKNVMLTGATGFMGKVLTEKLLRSMPHMKQLYVLIRTKKGKDVNQRLDEIFEDRLYKRLKAEVPDYRKKITVVAGDCCLPNLGLTPADHQMLVNNINVIFHGAATVRFDEKIRLAVDINVYGAREVLAFAKQIKNLASMVHVSTAFANCNKLYIEEKFYSTPISYEDIMQMTKTKDDEELDKLTPELVGDWPNTYTFTKALGEQVVKSEGAGLPISIFRPSVVISSYREPVRGWIDNVYGPTGLLVGAGTGVLHTYLGDPTHITDMVPVDLATNALIASAYKTGNTPKVEKGEDIPIYNFVSSTQNPISWKDFIILNQKHGMHWPTIRAVWYYSFTPIGNPFLFLIVNFLLHTLPGYILDFLAVIGGETPMLSKIYKKLGKFADTMTYFATRVWTFRNDRIQDLWAGLSEEDQQEFFFDISQMNWEYHAQANCLGLRVYLVKDDIHTLPAARKKWQRLYYAHCALRIISGVILFKIVWMIFSFCLGLIS</sequence>
<keyword evidence="4 10" id="KW-0812">Transmembrane</keyword>
<keyword evidence="5 10" id="KW-0521">NADP</keyword>
<evidence type="ECO:0000256" key="10">
    <source>
        <dbReference type="RuleBase" id="RU363097"/>
    </source>
</evidence>
<keyword evidence="3 10" id="KW-0444">Lipid biosynthesis</keyword>
<dbReference type="PANTHER" id="PTHR11011:SF60">
    <property type="entry name" value="FATTY ACYL-COA REDUCTASE-RELATED"/>
    <property type="match status" value="1"/>
</dbReference>
<evidence type="ECO:0000259" key="11">
    <source>
        <dbReference type="Pfam" id="PF03015"/>
    </source>
</evidence>
<comment type="function">
    <text evidence="10">Catalyzes the reduction of fatty acyl-CoA to fatty alcohols.</text>
</comment>
<dbReference type="CDD" id="cd09071">
    <property type="entry name" value="FAR_C"/>
    <property type="match status" value="1"/>
</dbReference>
<evidence type="ECO:0000256" key="2">
    <source>
        <dbReference type="ARBA" id="ARBA00005928"/>
    </source>
</evidence>
<dbReference type="InterPro" id="IPR033640">
    <property type="entry name" value="FAR_C"/>
</dbReference>
<evidence type="ECO:0000256" key="9">
    <source>
        <dbReference type="ARBA" id="ARBA00052530"/>
    </source>
</evidence>
<protein>
    <recommendedName>
        <fullName evidence="10">Fatty acyl-CoA reductase</fullName>
        <ecNumber evidence="10">1.2.1.84</ecNumber>
    </recommendedName>
</protein>
<accession>A0A3Q8FRZ7</accession>
<dbReference type="EC" id="1.2.1.84" evidence="10"/>
<evidence type="ECO:0000256" key="8">
    <source>
        <dbReference type="ARBA" id="ARBA00023136"/>
    </source>
</evidence>
<organism evidence="13">
    <name type="scientific">Nilaparvata lugens</name>
    <name type="common">Brown planthopper</name>
    <dbReference type="NCBI Taxonomy" id="108931"/>
    <lineage>
        <taxon>Eukaryota</taxon>
        <taxon>Metazoa</taxon>
        <taxon>Ecdysozoa</taxon>
        <taxon>Arthropoda</taxon>
        <taxon>Hexapoda</taxon>
        <taxon>Insecta</taxon>
        <taxon>Pterygota</taxon>
        <taxon>Neoptera</taxon>
        <taxon>Paraneoptera</taxon>
        <taxon>Hemiptera</taxon>
        <taxon>Auchenorrhyncha</taxon>
        <taxon>Fulgoroidea</taxon>
        <taxon>Delphacidae</taxon>
        <taxon>Delphacinae</taxon>
        <taxon>Nilaparvata</taxon>
    </lineage>
</organism>
<proteinExistence type="evidence at transcript level"/>
<gene>
    <name evidence="13" type="primary">FAR</name>
</gene>
<dbReference type="GO" id="GO:0016020">
    <property type="term" value="C:membrane"/>
    <property type="evidence" value="ECO:0007669"/>
    <property type="project" value="UniProtKB-SubCell"/>
</dbReference>
<feature type="transmembrane region" description="Helical" evidence="10">
    <location>
        <begin position="527"/>
        <end position="552"/>
    </location>
</feature>
<dbReference type="InterPro" id="IPR013120">
    <property type="entry name" value="FAR_NAD-bd"/>
</dbReference>
<dbReference type="GO" id="GO:0080019">
    <property type="term" value="F:alcohol-forming very long-chain fatty acyl-CoA reductase activity"/>
    <property type="evidence" value="ECO:0007669"/>
    <property type="project" value="InterPro"/>
</dbReference>
<feature type="domain" description="Thioester reductase (TE)" evidence="12">
    <location>
        <begin position="70"/>
        <end position="339"/>
    </location>
</feature>
<comment type="similarity">
    <text evidence="2 10">Belongs to the fatty acyl-CoA reductase family.</text>
</comment>
<comment type="subcellular location">
    <subcellularLocation>
        <location evidence="1">Membrane</location>
        <topology evidence="1">Multi-pass membrane protein</topology>
    </subcellularLocation>
</comment>
<evidence type="ECO:0000256" key="4">
    <source>
        <dbReference type="ARBA" id="ARBA00022692"/>
    </source>
</evidence>
<dbReference type="Pfam" id="PF07993">
    <property type="entry name" value="NAD_binding_4"/>
    <property type="match status" value="1"/>
</dbReference>
<dbReference type="GO" id="GO:0035336">
    <property type="term" value="P:long-chain fatty-acyl-CoA metabolic process"/>
    <property type="evidence" value="ECO:0007669"/>
    <property type="project" value="TreeGrafter"/>
</dbReference>
<evidence type="ECO:0000256" key="6">
    <source>
        <dbReference type="ARBA" id="ARBA00022989"/>
    </source>
</evidence>
<evidence type="ECO:0000256" key="1">
    <source>
        <dbReference type="ARBA" id="ARBA00004141"/>
    </source>
</evidence>
<dbReference type="Gene3D" id="3.40.50.720">
    <property type="entry name" value="NAD(P)-binding Rossmann-like Domain"/>
    <property type="match status" value="1"/>
</dbReference>
<dbReference type="InterPro" id="IPR026055">
    <property type="entry name" value="FAR"/>
</dbReference>
<dbReference type="AlphaFoldDB" id="A0A3Q8FRZ7"/>
<keyword evidence="10" id="KW-0560">Oxidoreductase</keyword>
<dbReference type="CDD" id="cd05236">
    <property type="entry name" value="FAR-N_SDR_e"/>
    <property type="match status" value="1"/>
</dbReference>
<evidence type="ECO:0000313" key="13">
    <source>
        <dbReference type="EMBL" id="AWJ25029.1"/>
    </source>
</evidence>
<feature type="domain" description="Fatty acyl-CoA reductase C-terminal" evidence="11">
    <location>
        <begin position="415"/>
        <end position="507"/>
    </location>
</feature>
<dbReference type="PANTHER" id="PTHR11011">
    <property type="entry name" value="MALE STERILITY PROTEIN 2-RELATED"/>
    <property type="match status" value="1"/>
</dbReference>
<dbReference type="Pfam" id="PF03015">
    <property type="entry name" value="Sterile"/>
    <property type="match status" value="1"/>
</dbReference>
<dbReference type="FunFam" id="3.40.50.720:FF:000143">
    <property type="entry name" value="Fatty acyl-CoA reductase"/>
    <property type="match status" value="1"/>
</dbReference>
<evidence type="ECO:0000259" key="12">
    <source>
        <dbReference type="Pfam" id="PF07993"/>
    </source>
</evidence>
<dbReference type="GO" id="GO:0102965">
    <property type="term" value="F:alcohol-forming long-chain fatty acyl-CoA reductase activity"/>
    <property type="evidence" value="ECO:0007669"/>
    <property type="project" value="UniProtKB-EC"/>
</dbReference>
<evidence type="ECO:0000256" key="7">
    <source>
        <dbReference type="ARBA" id="ARBA00023098"/>
    </source>
</evidence>
<dbReference type="GO" id="GO:0005777">
    <property type="term" value="C:peroxisome"/>
    <property type="evidence" value="ECO:0007669"/>
    <property type="project" value="TreeGrafter"/>
</dbReference>
<dbReference type="InterPro" id="IPR036291">
    <property type="entry name" value="NAD(P)-bd_dom_sf"/>
</dbReference>
<evidence type="ECO:0000256" key="5">
    <source>
        <dbReference type="ARBA" id="ARBA00022857"/>
    </source>
</evidence>
<dbReference type="SUPFAM" id="SSF51735">
    <property type="entry name" value="NAD(P)-binding Rossmann-fold domains"/>
    <property type="match status" value="1"/>
</dbReference>
<reference evidence="13" key="1">
    <citation type="submission" date="2017-11" db="EMBL/GenBank/DDBJ databases">
        <title>Key genes required for floating on the water in brown planthopper, Nilaparvata lugens.</title>
        <authorList>
            <person name="Li D.-T."/>
            <person name="Zhang C.-X."/>
        </authorList>
    </citation>
    <scope>NUCLEOTIDE SEQUENCE</scope>
    <source>
        <strain evidence="13">NlFAR12</strain>
    </source>
</reference>
<keyword evidence="6 10" id="KW-1133">Transmembrane helix</keyword>
<keyword evidence="7 10" id="KW-0443">Lipid metabolism</keyword>
<comment type="catalytic activity">
    <reaction evidence="9 10">
        <text>a long-chain fatty acyl-CoA + 2 NADPH + 2 H(+) = a long-chain primary fatty alcohol + 2 NADP(+) + CoA</text>
        <dbReference type="Rhea" id="RHEA:52716"/>
        <dbReference type="ChEBI" id="CHEBI:15378"/>
        <dbReference type="ChEBI" id="CHEBI:57287"/>
        <dbReference type="ChEBI" id="CHEBI:57783"/>
        <dbReference type="ChEBI" id="CHEBI:58349"/>
        <dbReference type="ChEBI" id="CHEBI:77396"/>
        <dbReference type="ChEBI" id="CHEBI:83139"/>
        <dbReference type="EC" id="1.2.1.84"/>
    </reaction>
</comment>
<dbReference type="OrthoDB" id="429813at2759"/>
<feature type="transmembrane region" description="Helical" evidence="10">
    <location>
        <begin position="394"/>
        <end position="415"/>
    </location>
</feature>
<name>A0A3Q8FRZ7_NILLU</name>
<keyword evidence="8 10" id="KW-0472">Membrane</keyword>
<evidence type="ECO:0000256" key="3">
    <source>
        <dbReference type="ARBA" id="ARBA00022516"/>
    </source>
</evidence>
<dbReference type="EMBL" id="MG573167">
    <property type="protein sequence ID" value="AWJ25029.1"/>
    <property type="molecule type" value="mRNA"/>
</dbReference>